<reference evidence="1 2" key="1">
    <citation type="journal article" date="2014" name="Int. J. Syst. Evol. Microbiol.">
        <title>Complete genome sequence of Corynebacterium casei LMG S-19264T (=DSM 44701T), isolated from a smear-ripened cheese.</title>
        <authorList>
            <consortium name="US DOE Joint Genome Institute (JGI-PGF)"/>
            <person name="Walter F."/>
            <person name="Albersmeier A."/>
            <person name="Kalinowski J."/>
            <person name="Ruckert C."/>
        </authorList>
    </citation>
    <scope>NUCLEOTIDE SEQUENCE [LARGE SCALE GENOMIC DNA]</scope>
    <source>
        <strain evidence="1 2">CGMCC 1.16330</strain>
    </source>
</reference>
<dbReference type="InterPro" id="IPR008320">
    <property type="entry name" value="UCP032025"/>
</dbReference>
<protein>
    <recommendedName>
        <fullName evidence="3">DUF1489 family protein</fullName>
    </recommendedName>
</protein>
<comment type="caution">
    <text evidence="1">The sequence shown here is derived from an EMBL/GenBank/DDBJ whole genome shotgun (WGS) entry which is preliminary data.</text>
</comment>
<dbReference type="Pfam" id="PF07370">
    <property type="entry name" value="DUF1489"/>
    <property type="match status" value="1"/>
</dbReference>
<evidence type="ECO:0000313" key="1">
    <source>
        <dbReference type="EMBL" id="GGG29686.1"/>
    </source>
</evidence>
<dbReference type="AlphaFoldDB" id="A0A8J2ZAN0"/>
<dbReference type="Proteomes" id="UP000597507">
    <property type="component" value="Unassembled WGS sequence"/>
</dbReference>
<organism evidence="1 2">
    <name type="scientific">Caldovatus sediminis</name>
    <dbReference type="NCBI Taxonomy" id="2041189"/>
    <lineage>
        <taxon>Bacteria</taxon>
        <taxon>Pseudomonadati</taxon>
        <taxon>Pseudomonadota</taxon>
        <taxon>Alphaproteobacteria</taxon>
        <taxon>Acetobacterales</taxon>
        <taxon>Roseomonadaceae</taxon>
        <taxon>Caldovatus</taxon>
    </lineage>
</organism>
<name>A0A8J2ZAN0_9PROT</name>
<proteinExistence type="predicted"/>
<keyword evidence="2" id="KW-1185">Reference proteome</keyword>
<dbReference type="RefSeq" id="WP_188899583.1">
    <property type="nucleotide sequence ID" value="NZ_BMKS01000004.1"/>
</dbReference>
<dbReference type="EMBL" id="BMKS01000004">
    <property type="protein sequence ID" value="GGG29686.1"/>
    <property type="molecule type" value="Genomic_DNA"/>
</dbReference>
<gene>
    <name evidence="1" type="ORF">GCM10010964_16990</name>
</gene>
<evidence type="ECO:0008006" key="3">
    <source>
        <dbReference type="Google" id="ProtNLM"/>
    </source>
</evidence>
<dbReference type="PIRSF" id="PIRSF032025">
    <property type="entry name" value="UCP032025"/>
    <property type="match status" value="1"/>
</dbReference>
<evidence type="ECO:0000313" key="2">
    <source>
        <dbReference type="Proteomes" id="UP000597507"/>
    </source>
</evidence>
<accession>A0A8J2ZAN0</accession>
<sequence>MLHLIKLSVGPRDVAELRALQAERRRADPPLRHRTRMFPRRAAEIVGGGSIYWVVAGFVRVRQRVIDIREDRMKDGSACAAIVLDPALVPVEARPVKAFQGWRYLAPEDAPPDVAARRAEAPPARGLERLPPRLRRELAELCLI</sequence>